<keyword evidence="2" id="KW-1185">Reference proteome</keyword>
<protein>
    <submittedName>
        <fullName evidence="1">Uncharacterized protein</fullName>
    </submittedName>
</protein>
<reference evidence="1 2" key="2">
    <citation type="journal article" date="2022" name="Mol. Ecol. Resour.">
        <title>The genomes of chicory, endive, great burdock and yacon provide insights into Asteraceae paleo-polyploidization history and plant inulin production.</title>
        <authorList>
            <person name="Fan W."/>
            <person name="Wang S."/>
            <person name="Wang H."/>
            <person name="Wang A."/>
            <person name="Jiang F."/>
            <person name="Liu H."/>
            <person name="Zhao H."/>
            <person name="Xu D."/>
            <person name="Zhang Y."/>
        </authorList>
    </citation>
    <scope>NUCLEOTIDE SEQUENCE [LARGE SCALE GENOMIC DNA]</scope>
    <source>
        <strain evidence="2">cv. Punajuju</strain>
        <tissue evidence="1">Leaves</tissue>
    </source>
</reference>
<accession>A0ACB8YYS8</accession>
<organism evidence="1 2">
    <name type="scientific">Cichorium intybus</name>
    <name type="common">Chicory</name>
    <dbReference type="NCBI Taxonomy" id="13427"/>
    <lineage>
        <taxon>Eukaryota</taxon>
        <taxon>Viridiplantae</taxon>
        <taxon>Streptophyta</taxon>
        <taxon>Embryophyta</taxon>
        <taxon>Tracheophyta</taxon>
        <taxon>Spermatophyta</taxon>
        <taxon>Magnoliopsida</taxon>
        <taxon>eudicotyledons</taxon>
        <taxon>Gunneridae</taxon>
        <taxon>Pentapetalae</taxon>
        <taxon>asterids</taxon>
        <taxon>campanulids</taxon>
        <taxon>Asterales</taxon>
        <taxon>Asteraceae</taxon>
        <taxon>Cichorioideae</taxon>
        <taxon>Cichorieae</taxon>
        <taxon>Cichoriinae</taxon>
        <taxon>Cichorium</taxon>
    </lineage>
</organism>
<sequence length="132" mass="14982">MSKVIRDLHGSCKYNTGRVSLQTKTQMHTVSYTGRVNLTRAVLRAELLLKADFPFIWDKTHFEPNPLQTLKIDSKPFKSRFKPNIHELKLGIYTWSLKAKARQDQARDSGVPRTESTSGSGNVDHGKRITEG</sequence>
<gene>
    <name evidence="1" type="ORF">L2E82_48473</name>
</gene>
<reference evidence="2" key="1">
    <citation type="journal article" date="2022" name="Mol. Ecol. Resour.">
        <title>The genomes of chicory, endive, great burdock and yacon provide insights into Asteraceae palaeo-polyploidization history and plant inulin production.</title>
        <authorList>
            <person name="Fan W."/>
            <person name="Wang S."/>
            <person name="Wang H."/>
            <person name="Wang A."/>
            <person name="Jiang F."/>
            <person name="Liu H."/>
            <person name="Zhao H."/>
            <person name="Xu D."/>
            <person name="Zhang Y."/>
        </authorList>
    </citation>
    <scope>NUCLEOTIDE SEQUENCE [LARGE SCALE GENOMIC DNA]</scope>
    <source>
        <strain evidence="2">cv. Punajuju</strain>
    </source>
</reference>
<evidence type="ECO:0000313" key="1">
    <source>
        <dbReference type="EMBL" id="KAI3690447.1"/>
    </source>
</evidence>
<evidence type="ECO:0000313" key="2">
    <source>
        <dbReference type="Proteomes" id="UP001055811"/>
    </source>
</evidence>
<name>A0ACB8YYS8_CICIN</name>
<proteinExistence type="predicted"/>
<comment type="caution">
    <text evidence="1">The sequence shown here is derived from an EMBL/GenBank/DDBJ whole genome shotgun (WGS) entry which is preliminary data.</text>
</comment>
<dbReference type="EMBL" id="CM042017">
    <property type="protein sequence ID" value="KAI3690447.1"/>
    <property type="molecule type" value="Genomic_DNA"/>
</dbReference>
<dbReference type="Proteomes" id="UP001055811">
    <property type="component" value="Linkage Group LG09"/>
</dbReference>